<keyword evidence="4" id="KW-1185">Reference proteome</keyword>
<dbReference type="Gene3D" id="2.60.120.1130">
    <property type="match status" value="1"/>
</dbReference>
<dbReference type="AlphaFoldDB" id="A0AAP2GHC2"/>
<comment type="caution">
    <text evidence="3">The sequence shown here is derived from an EMBL/GenBank/DDBJ whole genome shotgun (WGS) entry which is preliminary data.</text>
</comment>
<evidence type="ECO:0000259" key="2">
    <source>
        <dbReference type="Pfam" id="PF12969"/>
    </source>
</evidence>
<proteinExistence type="predicted"/>
<feature type="chain" id="PRO_5042846136" evidence="1">
    <location>
        <begin position="21"/>
        <end position="658"/>
    </location>
</feature>
<dbReference type="Gene3D" id="2.60.40.3140">
    <property type="match status" value="1"/>
</dbReference>
<sequence>MYPRLLLVLMLVYTGAVATAQDHGFDYGKATYRELDMTQYDKDTTAEAVVLQEFGEAYIDNSNDHNLLLEYHVRIKILKKSGVRYANIEIPRYHKESRSETVRKIRASSYNYENGSMKETKFDPKNIYTQNVTQNWDVTKFAIPNVRQGSVIEFSYILESPYIFNFRDWEFQSEMPKIYSEYWATIPGNYTFNITLRGFLKLDLEDGEVIKDCFAPGGGYRADCARYKWGMKDIPAFREEEYMTAKSNFLAGINFELSEIQHFDGRKDKYTKEWKDVEDELRRDDDFGGQLKSGRHVLDDAVAAAILAEQDPLARARQVYDYTKSWYTWNEDYGYHSQSGIRKAYEKKKGNIGDINLSLIAALRYAKLDVEPLILSTRNHGLPTDIHPVMSDFNYVVAKLNINGKSYLLDATIPYLPFGMLPERCLNGKGRVMTEKESYWFELKPADKSKEVQVIDVALSPEGILKGTLQTTYTGYAALYKRLKLGEFTNHDEYLKDFAGKYPDVEVVTYTVEGEDEFEKPLIEKMVLTFPVFDQPGAKGFLFSPFIARQRRENPFKSVERLYPVDFGVPIEKTLVFSMSYPESYELVEPPAKVGLALPNDGGRFLFDIQQTGNRLSLHNSLQLKRAVYSSEEYHYLKELYSRVVAIEQTDLVFRKKG</sequence>
<dbReference type="Pfam" id="PF12969">
    <property type="entry name" value="DUF3857"/>
    <property type="match status" value="1"/>
</dbReference>
<feature type="domain" description="DUF3857" evidence="2">
    <location>
        <begin position="69"/>
        <end position="197"/>
    </location>
</feature>
<evidence type="ECO:0000313" key="4">
    <source>
        <dbReference type="Proteomes" id="UP001319180"/>
    </source>
</evidence>
<evidence type="ECO:0000256" key="1">
    <source>
        <dbReference type="SAM" id="SignalP"/>
    </source>
</evidence>
<reference evidence="3 4" key="1">
    <citation type="submission" date="2021-05" db="EMBL/GenBank/DDBJ databases">
        <title>A Polyphasic approach of four new species of the genus Ohtaekwangia: Ohtaekwangia histidinii sp. nov., Ohtaekwangia cretensis sp. nov., Ohtaekwangia indiensis sp. nov., Ohtaekwangia reichenbachii sp. nov. from diverse environment.</title>
        <authorList>
            <person name="Octaviana S."/>
        </authorList>
    </citation>
    <scope>NUCLEOTIDE SEQUENCE [LARGE SCALE GENOMIC DNA]</scope>
    <source>
        <strain evidence="3 4">PWU37</strain>
    </source>
</reference>
<accession>A0AAP2GHC2</accession>
<organism evidence="3 4">
    <name type="scientific">Dawidia soli</name>
    <dbReference type="NCBI Taxonomy" id="2782352"/>
    <lineage>
        <taxon>Bacteria</taxon>
        <taxon>Pseudomonadati</taxon>
        <taxon>Bacteroidota</taxon>
        <taxon>Cytophagia</taxon>
        <taxon>Cytophagales</taxon>
        <taxon>Chryseotaleaceae</taxon>
        <taxon>Dawidia</taxon>
    </lineage>
</organism>
<dbReference type="EMBL" id="JAHESC010000005">
    <property type="protein sequence ID" value="MBT1685853.1"/>
    <property type="molecule type" value="Genomic_DNA"/>
</dbReference>
<feature type="signal peptide" evidence="1">
    <location>
        <begin position="1"/>
        <end position="20"/>
    </location>
</feature>
<dbReference type="InterPro" id="IPR024618">
    <property type="entry name" value="DUF3857"/>
</dbReference>
<evidence type="ECO:0000313" key="3">
    <source>
        <dbReference type="EMBL" id="MBT1685853.1"/>
    </source>
</evidence>
<dbReference type="RefSeq" id="WP_254089105.1">
    <property type="nucleotide sequence ID" value="NZ_JAHESC010000005.1"/>
</dbReference>
<gene>
    <name evidence="3" type="ORF">KK078_04760</name>
</gene>
<keyword evidence="1" id="KW-0732">Signal</keyword>
<name>A0AAP2GHC2_9BACT</name>
<protein>
    <submittedName>
        <fullName evidence="3">Transglutaminase-like domain-containing protein</fullName>
    </submittedName>
</protein>
<dbReference type="Proteomes" id="UP001319180">
    <property type="component" value="Unassembled WGS sequence"/>
</dbReference>